<proteinExistence type="inferred from homology"/>
<dbReference type="RefSeq" id="WP_107013045.1">
    <property type="nucleotide sequence ID" value="NZ_CP028136.1"/>
</dbReference>
<dbReference type="GO" id="GO:0004181">
    <property type="term" value="F:metallocarboxypeptidase activity"/>
    <property type="evidence" value="ECO:0007669"/>
    <property type="project" value="InterPro"/>
</dbReference>
<sequence>MKKNRFQDLLKDEWYEAIKLAEISGRYINNDNLKKHLDHFSSEIDIKVIGNSVAGEPIRLFKIGSGKKKILMWSQMHGNESTTTKAVLDLCNAFIKEIDHEIFQEILSKCSLFIIPILNPDGARAYTRVNANQVDLNRDMQKLSQPESSILKDTYNEILPDFCLNLHDQRTIFSAGARRNPATLSFLTPSKDPKRSIDESRKISMGLIAGIATDLREDLPGMIGRYDDAFNINCAGDTFQSLSTPTLLFEAGHFPGDYQREKTRKYVFKALISALYRISSFTEKDISDDFEDYFSIPENKKLFKDIIIREAQVEGEIVDVAIHYSEKLVKGKIEFEPILEKKASFISGFGHREIMANKEELKIPGLSAPLENVVVNKIILKNEELVFKEG</sequence>
<evidence type="ECO:0000256" key="2">
    <source>
        <dbReference type="ARBA" id="ARBA00005988"/>
    </source>
</evidence>
<comment type="caution">
    <text evidence="7">Lacks conserved residue(s) required for the propagation of feature annotation.</text>
</comment>
<evidence type="ECO:0000256" key="1">
    <source>
        <dbReference type="ARBA" id="ARBA00001947"/>
    </source>
</evidence>
<comment type="cofactor">
    <cofactor evidence="1">
        <name>Zn(2+)</name>
        <dbReference type="ChEBI" id="CHEBI:29105"/>
    </cofactor>
</comment>
<evidence type="ECO:0000313" key="9">
    <source>
        <dbReference type="EMBL" id="AVR46271.1"/>
    </source>
</evidence>
<evidence type="ECO:0000256" key="7">
    <source>
        <dbReference type="PROSITE-ProRule" id="PRU01379"/>
    </source>
</evidence>
<dbReference type="KEGG" id="grs:C7S20_13920"/>
<reference evidence="10" key="1">
    <citation type="submission" date="2018-03" db="EMBL/GenBank/DDBJ databases">
        <title>Gramella fulva sp. nov., isolated from a dry surface of tidal flat.</title>
        <authorList>
            <person name="Hwang S.H."/>
            <person name="Hwang W.M."/>
            <person name="Kang K."/>
            <person name="Ahn T.-Y."/>
        </authorList>
    </citation>
    <scope>NUCLEOTIDE SEQUENCE [LARGE SCALE GENOMIC DNA]</scope>
    <source>
        <strain evidence="10">SH35</strain>
    </source>
</reference>
<keyword evidence="3" id="KW-0645">Protease</keyword>
<evidence type="ECO:0000256" key="6">
    <source>
        <dbReference type="ARBA" id="ARBA00023049"/>
    </source>
</evidence>
<dbReference type="InterPro" id="IPR000834">
    <property type="entry name" value="Peptidase_M14"/>
</dbReference>
<evidence type="ECO:0000259" key="8">
    <source>
        <dbReference type="PROSITE" id="PS52035"/>
    </source>
</evidence>
<dbReference type="PANTHER" id="PTHR11705:SF143">
    <property type="entry name" value="SLL0236 PROTEIN"/>
    <property type="match status" value="1"/>
</dbReference>
<dbReference type="AlphaFoldDB" id="A0A2R3Z7M9"/>
<feature type="domain" description="Peptidase M14" evidence="8">
    <location>
        <begin position="26"/>
        <end position="328"/>
    </location>
</feature>
<dbReference type="GO" id="GO:0005615">
    <property type="term" value="C:extracellular space"/>
    <property type="evidence" value="ECO:0007669"/>
    <property type="project" value="TreeGrafter"/>
</dbReference>
<dbReference type="Pfam" id="PF00246">
    <property type="entry name" value="Peptidase_M14"/>
    <property type="match status" value="1"/>
</dbReference>
<gene>
    <name evidence="9" type="ORF">C7S20_13920</name>
</gene>
<evidence type="ECO:0000256" key="5">
    <source>
        <dbReference type="ARBA" id="ARBA00022833"/>
    </source>
</evidence>
<dbReference type="GO" id="GO:0008270">
    <property type="term" value="F:zinc ion binding"/>
    <property type="evidence" value="ECO:0007669"/>
    <property type="project" value="InterPro"/>
</dbReference>
<keyword evidence="5" id="KW-0862">Zinc</keyword>
<dbReference type="OrthoDB" id="1119199at2"/>
<dbReference type="Gene3D" id="3.40.630.10">
    <property type="entry name" value="Zn peptidases"/>
    <property type="match status" value="1"/>
</dbReference>
<dbReference type="SUPFAM" id="SSF53187">
    <property type="entry name" value="Zn-dependent exopeptidases"/>
    <property type="match status" value="1"/>
</dbReference>
<dbReference type="EMBL" id="CP028136">
    <property type="protein sequence ID" value="AVR46271.1"/>
    <property type="molecule type" value="Genomic_DNA"/>
</dbReference>
<name>A0A2R3Z7M9_9FLAO</name>
<keyword evidence="6" id="KW-0482">Metalloprotease</keyword>
<protein>
    <submittedName>
        <fullName evidence="9">Peptidase M14</fullName>
    </submittedName>
</protein>
<evidence type="ECO:0000256" key="4">
    <source>
        <dbReference type="ARBA" id="ARBA00022801"/>
    </source>
</evidence>
<evidence type="ECO:0000313" key="10">
    <source>
        <dbReference type="Proteomes" id="UP000241507"/>
    </source>
</evidence>
<dbReference type="GO" id="GO:0006508">
    <property type="term" value="P:proteolysis"/>
    <property type="evidence" value="ECO:0007669"/>
    <property type="project" value="UniProtKB-KW"/>
</dbReference>
<organism evidence="9 10">
    <name type="scientific">Christiangramia fulva</name>
    <dbReference type="NCBI Taxonomy" id="2126553"/>
    <lineage>
        <taxon>Bacteria</taxon>
        <taxon>Pseudomonadati</taxon>
        <taxon>Bacteroidota</taxon>
        <taxon>Flavobacteriia</taxon>
        <taxon>Flavobacteriales</taxon>
        <taxon>Flavobacteriaceae</taxon>
        <taxon>Christiangramia</taxon>
    </lineage>
</organism>
<keyword evidence="10" id="KW-1185">Reference proteome</keyword>
<comment type="similarity">
    <text evidence="2 7">Belongs to the peptidase M14 family.</text>
</comment>
<evidence type="ECO:0000256" key="3">
    <source>
        <dbReference type="ARBA" id="ARBA00022670"/>
    </source>
</evidence>
<keyword evidence="4" id="KW-0378">Hydrolase</keyword>
<dbReference type="PANTHER" id="PTHR11705">
    <property type="entry name" value="PROTEASE FAMILY M14 CARBOXYPEPTIDASE A,B"/>
    <property type="match status" value="1"/>
</dbReference>
<dbReference type="Proteomes" id="UP000241507">
    <property type="component" value="Chromosome"/>
</dbReference>
<dbReference type="PROSITE" id="PS52035">
    <property type="entry name" value="PEPTIDASE_M14"/>
    <property type="match status" value="1"/>
</dbReference>
<accession>A0A2R3Z7M9</accession>